<dbReference type="InterPro" id="IPR011009">
    <property type="entry name" value="Kinase-like_dom_sf"/>
</dbReference>
<reference evidence="2" key="1">
    <citation type="submission" date="2013-10" db="EMBL/GenBank/DDBJ databases">
        <title>Genomic analysis of the causative agents of coccidiosis in chickens.</title>
        <authorList>
            <person name="Reid A.J."/>
            <person name="Blake D."/>
            <person name="Billington K."/>
            <person name="Browne H."/>
            <person name="Dunn M."/>
            <person name="Hung S."/>
            <person name="Kawahara F."/>
            <person name="Miranda-Saavedra D."/>
            <person name="Mourier T."/>
            <person name="Nagra H."/>
            <person name="Otto T.D."/>
            <person name="Rawlings N."/>
            <person name="Sanchez A."/>
            <person name="Sanders M."/>
            <person name="Subramaniam C."/>
            <person name="Tay Y."/>
            <person name="Dear P."/>
            <person name="Doerig C."/>
            <person name="Gruber A."/>
            <person name="Parkinson J."/>
            <person name="Shirley M."/>
            <person name="Wan K.L."/>
            <person name="Berriman M."/>
            <person name="Tomley F."/>
            <person name="Pain A."/>
        </authorList>
    </citation>
    <scope>NUCLEOTIDE SEQUENCE [LARGE SCALE GENOMIC DNA]</scope>
    <source>
        <strain evidence="2">Houghton</strain>
    </source>
</reference>
<evidence type="ECO:0000313" key="2">
    <source>
        <dbReference type="EMBL" id="CDJ34673.1"/>
    </source>
</evidence>
<dbReference type="RefSeq" id="XP_013357236.1">
    <property type="nucleotide sequence ID" value="XM_013501782.1"/>
</dbReference>
<dbReference type="GeneID" id="25383401"/>
<reference evidence="2" key="2">
    <citation type="submission" date="2013-10" db="EMBL/GenBank/DDBJ databases">
        <authorList>
            <person name="Aslett M."/>
        </authorList>
    </citation>
    <scope>NUCLEOTIDE SEQUENCE [LARGE SCALE GENOMIC DNA]</scope>
    <source>
        <strain evidence="2">Houghton</strain>
    </source>
</reference>
<keyword evidence="3" id="KW-1185">Reference proteome</keyword>
<dbReference type="SUPFAM" id="SSF56112">
    <property type="entry name" value="Protein kinase-like (PK-like)"/>
    <property type="match status" value="1"/>
</dbReference>
<dbReference type="VEuPathDB" id="ToxoDB:EMH_0091990"/>
<evidence type="ECO:0000259" key="1">
    <source>
        <dbReference type="PROSITE" id="PS50011"/>
    </source>
</evidence>
<protein>
    <recommendedName>
        <fullName evidence="1">Protein kinase domain-containing protein</fullName>
    </recommendedName>
</protein>
<dbReference type="AlphaFoldDB" id="U6KGT4"/>
<organism evidence="2 3">
    <name type="scientific">Eimeria mitis</name>
    <dbReference type="NCBI Taxonomy" id="44415"/>
    <lineage>
        <taxon>Eukaryota</taxon>
        <taxon>Sar</taxon>
        <taxon>Alveolata</taxon>
        <taxon>Apicomplexa</taxon>
        <taxon>Conoidasida</taxon>
        <taxon>Coccidia</taxon>
        <taxon>Eucoccidiorida</taxon>
        <taxon>Eimeriorina</taxon>
        <taxon>Eimeriidae</taxon>
        <taxon>Eimeria</taxon>
    </lineage>
</organism>
<proteinExistence type="predicted"/>
<accession>U6KGT4</accession>
<dbReference type="Proteomes" id="UP000030744">
    <property type="component" value="Unassembled WGS sequence"/>
</dbReference>
<sequence>MAVGLVLLAGISGRRVSRVDPSASSSVLLHSAHVTEPPDSSRMLAGSPDDRTDVAAATLGEGGPVGFSAVLERGPSLSPGPERDDWGLPSLEHFEQTLPLKLKEGKEALAAWVSKLSWGELKSETVASYQRNVAQALSNGSSDSLVGMNISVHNWKPLNWAVSDRRLPDTLRISQVVEYYRWNLVVNAEDVVTKKEYSLNIPIIHMEGGPDLEEEDIYQAMGLAAAEEKESMLQACGNTPGELAASQKGIKVALYTGEISGLDRTHLERHLKVYNTVSLMEKVVGDLGCLRYTAREVEQKARDYIASRLLQIVIKVELSGVGHLQLDWDSLFLREDGSFFLGNFGSGAPFAEEISPLRGSVTLQQEPAVMSHYAHSNAFVTEAKVNMWSLGVLLYQLYTGNEHPYGVVEGLDWAEQAAKRLLEPRRMHRIGGFQILEEFPDLLDNHAD</sequence>
<dbReference type="EMBL" id="HG686979">
    <property type="protein sequence ID" value="CDJ34673.1"/>
    <property type="molecule type" value="Genomic_DNA"/>
</dbReference>
<gene>
    <name evidence="2" type="ORF">EMH_0091990</name>
</gene>
<dbReference type="PROSITE" id="PS50011">
    <property type="entry name" value="PROTEIN_KINASE_DOM"/>
    <property type="match status" value="1"/>
</dbReference>
<dbReference type="OrthoDB" id="3256376at2759"/>
<name>U6KGT4_9EIME</name>
<dbReference type="Gene3D" id="1.10.510.10">
    <property type="entry name" value="Transferase(Phosphotransferase) domain 1"/>
    <property type="match status" value="1"/>
</dbReference>
<feature type="domain" description="Protein kinase" evidence="1">
    <location>
        <begin position="171"/>
        <end position="448"/>
    </location>
</feature>
<dbReference type="GO" id="GO:0004672">
    <property type="term" value="F:protein kinase activity"/>
    <property type="evidence" value="ECO:0007669"/>
    <property type="project" value="InterPro"/>
</dbReference>
<dbReference type="InterPro" id="IPR000719">
    <property type="entry name" value="Prot_kinase_dom"/>
</dbReference>
<dbReference type="GO" id="GO:0005524">
    <property type="term" value="F:ATP binding"/>
    <property type="evidence" value="ECO:0007669"/>
    <property type="project" value="InterPro"/>
</dbReference>
<evidence type="ECO:0000313" key="3">
    <source>
        <dbReference type="Proteomes" id="UP000030744"/>
    </source>
</evidence>